<evidence type="ECO:0000256" key="1">
    <source>
        <dbReference type="ARBA" id="ARBA00004651"/>
    </source>
</evidence>
<keyword evidence="2 7" id="KW-0813">Transport</keyword>
<protein>
    <submittedName>
        <fullName evidence="9">Carbohydrate ABC transporter permease</fullName>
    </submittedName>
</protein>
<keyword evidence="5 7" id="KW-1133">Transmembrane helix</keyword>
<dbReference type="GO" id="GO:0005886">
    <property type="term" value="C:plasma membrane"/>
    <property type="evidence" value="ECO:0007669"/>
    <property type="project" value="UniProtKB-SubCell"/>
</dbReference>
<reference evidence="10" key="1">
    <citation type="submission" date="2018-11" db="EMBL/GenBank/DDBJ databases">
        <title>Complete genome sequence of Paenibacillus sp. ML311-T8.</title>
        <authorList>
            <person name="Nam Y.-D."/>
            <person name="Kang J."/>
            <person name="Chung W.-H."/>
            <person name="Park Y.S."/>
        </authorList>
    </citation>
    <scope>NUCLEOTIDE SEQUENCE [LARGE SCALE GENOMIC DNA]</scope>
    <source>
        <strain evidence="10">ML311-T8</strain>
    </source>
</reference>
<dbReference type="KEGG" id="ppsc:EHS13_09950"/>
<comment type="similarity">
    <text evidence="7">Belongs to the binding-protein-dependent transport system permease family.</text>
</comment>
<dbReference type="Proteomes" id="UP000426246">
    <property type="component" value="Chromosome"/>
</dbReference>
<feature type="transmembrane region" description="Helical" evidence="7">
    <location>
        <begin position="266"/>
        <end position="285"/>
    </location>
</feature>
<feature type="transmembrane region" description="Helical" evidence="7">
    <location>
        <begin position="139"/>
        <end position="160"/>
    </location>
</feature>
<keyword evidence="6 7" id="KW-0472">Membrane</keyword>
<feature type="transmembrane region" description="Helical" evidence="7">
    <location>
        <begin position="181"/>
        <end position="206"/>
    </location>
</feature>
<evidence type="ECO:0000256" key="3">
    <source>
        <dbReference type="ARBA" id="ARBA00022475"/>
    </source>
</evidence>
<keyword evidence="10" id="KW-1185">Reference proteome</keyword>
<evidence type="ECO:0000256" key="6">
    <source>
        <dbReference type="ARBA" id="ARBA00023136"/>
    </source>
</evidence>
<feature type="transmembrane region" description="Helical" evidence="7">
    <location>
        <begin position="12"/>
        <end position="30"/>
    </location>
</feature>
<dbReference type="PANTHER" id="PTHR43744">
    <property type="entry name" value="ABC TRANSPORTER PERMEASE PROTEIN MG189-RELATED-RELATED"/>
    <property type="match status" value="1"/>
</dbReference>
<evidence type="ECO:0000256" key="5">
    <source>
        <dbReference type="ARBA" id="ARBA00022989"/>
    </source>
</evidence>
<evidence type="ECO:0000256" key="7">
    <source>
        <dbReference type="RuleBase" id="RU363032"/>
    </source>
</evidence>
<name>A0A6B8RHW1_9BACL</name>
<gene>
    <name evidence="9" type="ORF">EHS13_09950</name>
</gene>
<feature type="transmembrane region" description="Helical" evidence="7">
    <location>
        <begin position="108"/>
        <end position="127"/>
    </location>
</feature>
<dbReference type="Pfam" id="PF00528">
    <property type="entry name" value="BPD_transp_1"/>
    <property type="match status" value="1"/>
</dbReference>
<sequence>MKLSTEDKILRTFIYIFLLLLGFAAAYPFWNSLVISFNSGLDTSLGGITFWPRQFTLDNYRVVFADDRLLNSFGISVLRTLAGTSLSIFFTGMLGYGLSKKGVAFYKFYMLFFIFTMFFSGGLIPSFVINRSLGLTNSFWIMIIPFIINIWNMIIFRSFFREIPDGLEESAKLDGCSNFGVLFRIIVPISGPVIATLSLFVAVFHWNDWLTATIYINKQGLMPIQSLLQQVLNSNLAREVLQQATGGNAAAMNQFNNAQTISTKSLSMAIMIVATLPIIVVYPFLQRFFVKGVTVGSLKG</sequence>
<feature type="domain" description="ABC transmembrane type-1" evidence="8">
    <location>
        <begin position="73"/>
        <end position="285"/>
    </location>
</feature>
<dbReference type="PROSITE" id="PS50928">
    <property type="entry name" value="ABC_TM1"/>
    <property type="match status" value="1"/>
</dbReference>
<evidence type="ECO:0000256" key="2">
    <source>
        <dbReference type="ARBA" id="ARBA00022448"/>
    </source>
</evidence>
<keyword evidence="4 7" id="KW-0812">Transmembrane</keyword>
<dbReference type="AlphaFoldDB" id="A0A6B8RHW1"/>
<dbReference type="InterPro" id="IPR000515">
    <property type="entry name" value="MetI-like"/>
</dbReference>
<comment type="subcellular location">
    <subcellularLocation>
        <location evidence="1 7">Cell membrane</location>
        <topology evidence="1 7">Multi-pass membrane protein</topology>
    </subcellularLocation>
</comment>
<evidence type="ECO:0000256" key="4">
    <source>
        <dbReference type="ARBA" id="ARBA00022692"/>
    </source>
</evidence>
<accession>A0A6B8RHW1</accession>
<proteinExistence type="inferred from homology"/>
<keyword evidence="3" id="KW-1003">Cell membrane</keyword>
<dbReference type="EMBL" id="CP034235">
    <property type="protein sequence ID" value="QGQ95185.1"/>
    <property type="molecule type" value="Genomic_DNA"/>
</dbReference>
<organism evidence="9 10">
    <name type="scientific">Paenibacillus psychroresistens</name>
    <dbReference type="NCBI Taxonomy" id="1778678"/>
    <lineage>
        <taxon>Bacteria</taxon>
        <taxon>Bacillati</taxon>
        <taxon>Bacillota</taxon>
        <taxon>Bacilli</taxon>
        <taxon>Bacillales</taxon>
        <taxon>Paenibacillaceae</taxon>
        <taxon>Paenibacillus</taxon>
    </lineage>
</organism>
<evidence type="ECO:0000313" key="10">
    <source>
        <dbReference type="Proteomes" id="UP000426246"/>
    </source>
</evidence>
<feature type="transmembrane region" description="Helical" evidence="7">
    <location>
        <begin position="73"/>
        <end position="96"/>
    </location>
</feature>
<evidence type="ECO:0000313" key="9">
    <source>
        <dbReference type="EMBL" id="QGQ95185.1"/>
    </source>
</evidence>
<dbReference type="OrthoDB" id="9810086at2"/>
<evidence type="ECO:0000259" key="8">
    <source>
        <dbReference type="PROSITE" id="PS50928"/>
    </source>
</evidence>
<dbReference type="GO" id="GO:0055085">
    <property type="term" value="P:transmembrane transport"/>
    <property type="evidence" value="ECO:0007669"/>
    <property type="project" value="InterPro"/>
</dbReference>
<dbReference type="RefSeq" id="WP_155700202.1">
    <property type="nucleotide sequence ID" value="NZ_CP034235.1"/>
</dbReference>
<dbReference type="InterPro" id="IPR035906">
    <property type="entry name" value="MetI-like_sf"/>
</dbReference>
<dbReference type="CDD" id="cd06261">
    <property type="entry name" value="TM_PBP2"/>
    <property type="match status" value="1"/>
</dbReference>
<dbReference type="SUPFAM" id="SSF161098">
    <property type="entry name" value="MetI-like"/>
    <property type="match status" value="1"/>
</dbReference>
<dbReference type="Gene3D" id="1.10.3720.10">
    <property type="entry name" value="MetI-like"/>
    <property type="match status" value="1"/>
</dbReference>
<dbReference type="PANTHER" id="PTHR43744:SF9">
    <property type="entry name" value="POLYGALACTURONAN_RHAMNOGALACTURONAN TRANSPORT SYSTEM PERMEASE PROTEIN YTCP"/>
    <property type="match status" value="1"/>
</dbReference>